<dbReference type="AlphaFoldDB" id="A0A7X5ANT7"/>
<organism evidence="1 2">
    <name type="scientific">Halomonas alimentaria</name>
    <dbReference type="NCBI Taxonomy" id="147248"/>
    <lineage>
        <taxon>Bacteria</taxon>
        <taxon>Pseudomonadati</taxon>
        <taxon>Pseudomonadota</taxon>
        <taxon>Gammaproteobacteria</taxon>
        <taxon>Oceanospirillales</taxon>
        <taxon>Halomonadaceae</taxon>
        <taxon>Halomonas</taxon>
    </lineage>
</organism>
<dbReference type="EMBL" id="WUTT01000001">
    <property type="protein sequence ID" value="NAW33228.1"/>
    <property type="molecule type" value="Genomic_DNA"/>
</dbReference>
<protein>
    <submittedName>
        <fullName evidence="1">Uncharacterized protein</fullName>
    </submittedName>
</protein>
<evidence type="ECO:0000313" key="2">
    <source>
        <dbReference type="Proteomes" id="UP000487929"/>
    </source>
</evidence>
<gene>
    <name evidence="1" type="ORF">GRB96_02165</name>
</gene>
<comment type="caution">
    <text evidence="1">The sequence shown here is derived from an EMBL/GenBank/DDBJ whole genome shotgun (WGS) entry which is preliminary data.</text>
</comment>
<reference evidence="1 2" key="1">
    <citation type="submission" date="2019-12" db="EMBL/GenBank/DDBJ databases">
        <title>Draft genome sequencing of Halomonas alimentaria DSM 15356.</title>
        <authorList>
            <person name="Pandiyan K."/>
            <person name="Kushwaha P."/>
            <person name="Gowdham M."/>
            <person name="Chakdar H."/>
            <person name="Singh A."/>
            <person name="Kumar M."/>
            <person name="Saxena A.K."/>
        </authorList>
    </citation>
    <scope>NUCLEOTIDE SEQUENCE [LARGE SCALE GENOMIC DNA]</scope>
    <source>
        <strain evidence="1 2">DSM 15356</strain>
    </source>
</reference>
<dbReference type="RefSeq" id="WP_161430238.1">
    <property type="nucleotide sequence ID" value="NZ_WUTT01000001.1"/>
</dbReference>
<keyword evidence="2" id="KW-1185">Reference proteome</keyword>
<evidence type="ECO:0000313" key="1">
    <source>
        <dbReference type="EMBL" id="NAW33228.1"/>
    </source>
</evidence>
<sequence length="161" mass="18259">MDMIFDVATEQLVIDTAGVYPWGTDLRAVLNRYGHTINLRGVQMRLTIAVEGETAFDMSLPPPGVRYRKTDQDVLATGRVRWHPDQHIEVSAWCRTNAGQEVTAQASFTAPRPAQPFDSWTWDGQRWQAPTPYPDDGQAYLWDEAQQLWVLDPDTPDSQEA</sequence>
<dbReference type="Proteomes" id="UP000487929">
    <property type="component" value="Unassembled WGS sequence"/>
</dbReference>
<name>A0A7X5ANT7_9GAMM</name>
<accession>A0A7X5ANT7</accession>
<proteinExistence type="predicted"/>